<gene>
    <name evidence="9" type="ORF">HYY65_12835</name>
</gene>
<keyword evidence="4 5" id="KW-0274">FAD</keyword>
<feature type="domain" description="Acyl-CoA dehydrogenase/oxidase C-terminal" evidence="6">
    <location>
        <begin position="234"/>
        <end position="391"/>
    </location>
</feature>
<dbReference type="InterPro" id="IPR009100">
    <property type="entry name" value="AcylCoA_DH/oxidase_NM_dom_sf"/>
</dbReference>
<organism evidence="9 10">
    <name type="scientific">Tectimicrobiota bacterium</name>
    <dbReference type="NCBI Taxonomy" id="2528274"/>
    <lineage>
        <taxon>Bacteria</taxon>
        <taxon>Pseudomonadati</taxon>
        <taxon>Nitrospinota/Tectimicrobiota group</taxon>
        <taxon>Candidatus Tectimicrobiota</taxon>
    </lineage>
</organism>
<dbReference type="InterPro" id="IPR013786">
    <property type="entry name" value="AcylCoA_DH/ox_N"/>
</dbReference>
<proteinExistence type="inferred from homology"/>
<feature type="domain" description="Acyl-CoA oxidase/dehydrogenase middle" evidence="7">
    <location>
        <begin position="124"/>
        <end position="222"/>
    </location>
</feature>
<dbReference type="InterPro" id="IPR037069">
    <property type="entry name" value="AcylCoA_DH/ox_N_sf"/>
</dbReference>
<dbReference type="InterPro" id="IPR006091">
    <property type="entry name" value="Acyl-CoA_Oxase/DH_mid-dom"/>
</dbReference>
<evidence type="ECO:0000256" key="1">
    <source>
        <dbReference type="ARBA" id="ARBA00001974"/>
    </source>
</evidence>
<dbReference type="InterPro" id="IPR036250">
    <property type="entry name" value="AcylCo_DH-like_C"/>
</dbReference>
<accession>A0A932M1W7</accession>
<evidence type="ECO:0000259" key="7">
    <source>
        <dbReference type="Pfam" id="PF02770"/>
    </source>
</evidence>
<protein>
    <submittedName>
        <fullName evidence="9">Acyl-CoA dehydrogenase family protein</fullName>
    </submittedName>
</protein>
<evidence type="ECO:0000259" key="6">
    <source>
        <dbReference type="Pfam" id="PF00441"/>
    </source>
</evidence>
<dbReference type="Gene3D" id="1.10.540.10">
    <property type="entry name" value="Acyl-CoA dehydrogenase/oxidase, N-terminal domain"/>
    <property type="match status" value="1"/>
</dbReference>
<dbReference type="PANTHER" id="PTHR43884:SF37">
    <property type="entry name" value="ACYL-COA DEHYDROGENASE"/>
    <property type="match status" value="1"/>
</dbReference>
<evidence type="ECO:0000256" key="3">
    <source>
        <dbReference type="ARBA" id="ARBA00022630"/>
    </source>
</evidence>
<dbReference type="InterPro" id="IPR046373">
    <property type="entry name" value="Acyl-CoA_Oxase/DH_mid-dom_sf"/>
</dbReference>
<dbReference type="SUPFAM" id="SSF56645">
    <property type="entry name" value="Acyl-CoA dehydrogenase NM domain-like"/>
    <property type="match status" value="1"/>
</dbReference>
<evidence type="ECO:0000313" key="9">
    <source>
        <dbReference type="EMBL" id="MBI3015910.1"/>
    </source>
</evidence>
<dbReference type="PANTHER" id="PTHR43884">
    <property type="entry name" value="ACYL-COA DEHYDROGENASE"/>
    <property type="match status" value="1"/>
</dbReference>
<dbReference type="GO" id="GO:0050660">
    <property type="term" value="F:flavin adenine dinucleotide binding"/>
    <property type="evidence" value="ECO:0007669"/>
    <property type="project" value="InterPro"/>
</dbReference>
<dbReference type="InterPro" id="IPR009075">
    <property type="entry name" value="AcylCo_DH/oxidase_C"/>
</dbReference>
<dbReference type="AlphaFoldDB" id="A0A932M1W7"/>
<name>A0A932M1W7_UNCTE</name>
<sequence length="400" mass="43763">MNFRLTDEQILFRNMAREFSEKNIRPLAKDIDRNEQIPLSLLKGMAELGLLGVTIPETYGGPGGDAVLAAVGAMEVARGDVSMAVPVYYLLEAGWSVVINKYGSEEAKKELLPAIAKGDNFLGIATTEPGGGSDLANLKTTAVRKGDKFIINGEKAFYSGHRECEQIGRGGHMTLLRTDLSKGTKGFSFVYVPYNCPGMKYTHYNHLGRKGFSTGGMTYENVEVPAYYLMGEENRGYNYAMDGFSLARTLVASACIGAAERALELGMDYIKTREAFGQPIARFEGIQFELANDYAMLEMVRTAVLKAAWLYDEIQRGGDATISELNLQMGISKLMAPQVAFDIFKHVMMWYGGAGYNTDVELGMGLNGILSYLAGAEGALNIMRIIIGKELLGKEFMPVS</sequence>
<dbReference type="Pfam" id="PF02770">
    <property type="entry name" value="Acyl-CoA_dh_M"/>
    <property type="match status" value="1"/>
</dbReference>
<evidence type="ECO:0000256" key="4">
    <source>
        <dbReference type="ARBA" id="ARBA00022827"/>
    </source>
</evidence>
<dbReference type="GO" id="GO:0003995">
    <property type="term" value="F:acyl-CoA dehydrogenase activity"/>
    <property type="evidence" value="ECO:0007669"/>
    <property type="project" value="TreeGrafter"/>
</dbReference>
<dbReference type="Pfam" id="PF00441">
    <property type="entry name" value="Acyl-CoA_dh_1"/>
    <property type="match status" value="1"/>
</dbReference>
<dbReference type="EMBL" id="JACPSX010000246">
    <property type="protein sequence ID" value="MBI3015910.1"/>
    <property type="molecule type" value="Genomic_DNA"/>
</dbReference>
<keyword evidence="5" id="KW-0560">Oxidoreductase</keyword>
<evidence type="ECO:0000256" key="5">
    <source>
        <dbReference type="RuleBase" id="RU362125"/>
    </source>
</evidence>
<comment type="similarity">
    <text evidence="2 5">Belongs to the acyl-CoA dehydrogenase family.</text>
</comment>
<dbReference type="Pfam" id="PF02771">
    <property type="entry name" value="Acyl-CoA_dh_N"/>
    <property type="match status" value="1"/>
</dbReference>
<evidence type="ECO:0000259" key="8">
    <source>
        <dbReference type="Pfam" id="PF02771"/>
    </source>
</evidence>
<comment type="cofactor">
    <cofactor evidence="1 5">
        <name>FAD</name>
        <dbReference type="ChEBI" id="CHEBI:57692"/>
    </cofactor>
</comment>
<feature type="domain" description="Acyl-CoA dehydrogenase/oxidase N-terminal" evidence="8">
    <location>
        <begin position="6"/>
        <end position="119"/>
    </location>
</feature>
<evidence type="ECO:0000256" key="2">
    <source>
        <dbReference type="ARBA" id="ARBA00009347"/>
    </source>
</evidence>
<reference evidence="9" key="1">
    <citation type="submission" date="2020-07" db="EMBL/GenBank/DDBJ databases">
        <title>Huge and variable diversity of episymbiotic CPR bacteria and DPANN archaea in groundwater ecosystems.</title>
        <authorList>
            <person name="He C.Y."/>
            <person name="Keren R."/>
            <person name="Whittaker M."/>
            <person name="Farag I.F."/>
            <person name="Doudna J."/>
            <person name="Cate J.H.D."/>
            <person name="Banfield J.F."/>
        </authorList>
    </citation>
    <scope>NUCLEOTIDE SEQUENCE</scope>
    <source>
        <strain evidence="9">NC_groundwater_717_Ag_S-0.2um_59_8</strain>
    </source>
</reference>
<keyword evidence="3 5" id="KW-0285">Flavoprotein</keyword>
<evidence type="ECO:0000313" key="10">
    <source>
        <dbReference type="Proteomes" id="UP000741360"/>
    </source>
</evidence>
<dbReference type="Gene3D" id="2.40.110.10">
    <property type="entry name" value="Butyryl-CoA Dehydrogenase, subunit A, domain 2"/>
    <property type="match status" value="1"/>
</dbReference>
<dbReference type="Proteomes" id="UP000741360">
    <property type="component" value="Unassembled WGS sequence"/>
</dbReference>
<dbReference type="Gene3D" id="1.20.140.10">
    <property type="entry name" value="Butyryl-CoA Dehydrogenase, subunit A, domain 3"/>
    <property type="match status" value="1"/>
</dbReference>
<comment type="caution">
    <text evidence="9">The sequence shown here is derived from an EMBL/GenBank/DDBJ whole genome shotgun (WGS) entry which is preliminary data.</text>
</comment>
<dbReference type="SUPFAM" id="SSF47203">
    <property type="entry name" value="Acyl-CoA dehydrogenase C-terminal domain-like"/>
    <property type="match status" value="1"/>
</dbReference>